<keyword evidence="1" id="KW-0472">Membrane</keyword>
<dbReference type="EMBL" id="JBHRYB010000016">
    <property type="protein sequence ID" value="MFC3681602.1"/>
    <property type="molecule type" value="Genomic_DNA"/>
</dbReference>
<evidence type="ECO:0000256" key="1">
    <source>
        <dbReference type="SAM" id="Phobius"/>
    </source>
</evidence>
<organism evidence="2 3">
    <name type="scientific">Bacterioplanoides pacificum</name>
    <dbReference type="NCBI Taxonomy" id="1171596"/>
    <lineage>
        <taxon>Bacteria</taxon>
        <taxon>Pseudomonadati</taxon>
        <taxon>Pseudomonadota</taxon>
        <taxon>Gammaproteobacteria</taxon>
        <taxon>Oceanospirillales</taxon>
        <taxon>Oceanospirillaceae</taxon>
        <taxon>Bacterioplanoides</taxon>
    </lineage>
</organism>
<keyword evidence="1" id="KW-1133">Transmembrane helix</keyword>
<keyword evidence="3" id="KW-1185">Reference proteome</keyword>
<accession>A0ABV7VWK5</accession>
<evidence type="ECO:0000313" key="3">
    <source>
        <dbReference type="Proteomes" id="UP001595722"/>
    </source>
</evidence>
<dbReference type="Proteomes" id="UP001595722">
    <property type="component" value="Unassembled WGS sequence"/>
</dbReference>
<name>A0ABV7VWK5_9GAMM</name>
<evidence type="ECO:0000313" key="2">
    <source>
        <dbReference type="EMBL" id="MFC3681602.1"/>
    </source>
</evidence>
<gene>
    <name evidence="2" type="ORF">ACFOMG_15965</name>
</gene>
<evidence type="ECO:0008006" key="4">
    <source>
        <dbReference type="Google" id="ProtNLM"/>
    </source>
</evidence>
<protein>
    <recommendedName>
        <fullName evidence="4">YcxB-like protein domain-containing protein</fullName>
    </recommendedName>
</protein>
<sequence>MPYWHAILIFFAFMAGAYLSQGKINSVAFYTGLSTAAIWLILSYITNAQRSVISVTNGNITFGSKGTVHGNIKSEEIIEIINNYTSSNPHIYIRTKDDSRFLIPVAGFSKREVEKIISTIMQ</sequence>
<reference evidence="3" key="1">
    <citation type="journal article" date="2019" name="Int. J. Syst. Evol. Microbiol.">
        <title>The Global Catalogue of Microorganisms (GCM) 10K type strain sequencing project: providing services to taxonomists for standard genome sequencing and annotation.</title>
        <authorList>
            <consortium name="The Broad Institute Genomics Platform"/>
            <consortium name="The Broad Institute Genome Sequencing Center for Infectious Disease"/>
            <person name="Wu L."/>
            <person name="Ma J."/>
        </authorList>
    </citation>
    <scope>NUCLEOTIDE SEQUENCE [LARGE SCALE GENOMIC DNA]</scope>
    <source>
        <strain evidence="3">KCTC 42424</strain>
    </source>
</reference>
<dbReference type="RefSeq" id="WP_376868105.1">
    <property type="nucleotide sequence ID" value="NZ_JBHRYB010000016.1"/>
</dbReference>
<keyword evidence="1" id="KW-0812">Transmembrane</keyword>
<comment type="caution">
    <text evidence="2">The sequence shown here is derived from an EMBL/GenBank/DDBJ whole genome shotgun (WGS) entry which is preliminary data.</text>
</comment>
<proteinExistence type="predicted"/>
<feature type="transmembrane region" description="Helical" evidence="1">
    <location>
        <begin position="27"/>
        <end position="45"/>
    </location>
</feature>